<feature type="compositionally biased region" description="Polar residues" evidence="7">
    <location>
        <begin position="825"/>
        <end position="835"/>
    </location>
</feature>
<evidence type="ECO:0000256" key="6">
    <source>
        <dbReference type="ARBA" id="ARBA00023136"/>
    </source>
</evidence>
<evidence type="ECO:0000256" key="3">
    <source>
        <dbReference type="ARBA" id="ARBA00022692"/>
    </source>
</evidence>
<keyword evidence="4 8" id="KW-1133">Transmembrane helix</keyword>
<dbReference type="PANTHER" id="PTHR10037:SF62">
    <property type="entry name" value="SODIUM CHANNEL PROTEIN 60E"/>
    <property type="match status" value="1"/>
</dbReference>
<dbReference type="AlphaFoldDB" id="A0A1D2M5F6"/>
<keyword evidence="12" id="KW-1185">Reference proteome</keyword>
<dbReference type="GO" id="GO:0005248">
    <property type="term" value="F:voltage-gated sodium channel activity"/>
    <property type="evidence" value="ECO:0007669"/>
    <property type="project" value="TreeGrafter"/>
</dbReference>
<organism evidence="11 12">
    <name type="scientific">Orchesella cincta</name>
    <name type="common">Springtail</name>
    <name type="synonym">Podura cincta</name>
    <dbReference type="NCBI Taxonomy" id="48709"/>
    <lineage>
        <taxon>Eukaryota</taxon>
        <taxon>Metazoa</taxon>
        <taxon>Ecdysozoa</taxon>
        <taxon>Arthropoda</taxon>
        <taxon>Hexapoda</taxon>
        <taxon>Collembola</taxon>
        <taxon>Entomobryomorpha</taxon>
        <taxon>Entomobryoidea</taxon>
        <taxon>Orchesellidae</taxon>
        <taxon>Orchesellinae</taxon>
        <taxon>Orchesella</taxon>
    </lineage>
</organism>
<feature type="non-terminal residue" evidence="11">
    <location>
        <position position="1"/>
    </location>
</feature>
<gene>
    <name evidence="11" type="ORF">Ocin01_18479</name>
</gene>
<dbReference type="InterPro" id="IPR018490">
    <property type="entry name" value="cNMP-bd_dom_sf"/>
</dbReference>
<dbReference type="InterPro" id="IPR000595">
    <property type="entry name" value="cNMP-bd_dom"/>
</dbReference>
<evidence type="ECO:0000256" key="8">
    <source>
        <dbReference type="SAM" id="Phobius"/>
    </source>
</evidence>
<feature type="chain" id="PRO_5008903488" evidence="9">
    <location>
        <begin position="21"/>
        <end position="858"/>
    </location>
</feature>
<feature type="signal peptide" evidence="9">
    <location>
        <begin position="1"/>
        <end position="20"/>
    </location>
</feature>
<dbReference type="PROSITE" id="PS50042">
    <property type="entry name" value="CNMP_BINDING_3"/>
    <property type="match status" value="1"/>
</dbReference>
<dbReference type="STRING" id="48709.A0A1D2M5F6"/>
<keyword evidence="9" id="KW-0732">Signal</keyword>
<protein>
    <submittedName>
        <fullName evidence="11">Sodium/hydrogen exchanger 10</fullName>
    </submittedName>
</protein>
<evidence type="ECO:0000256" key="4">
    <source>
        <dbReference type="ARBA" id="ARBA00022989"/>
    </source>
</evidence>
<evidence type="ECO:0000313" key="12">
    <source>
        <dbReference type="Proteomes" id="UP000094527"/>
    </source>
</evidence>
<comment type="subcellular location">
    <subcellularLocation>
        <location evidence="1">Membrane</location>
        <topology evidence="1">Multi-pass membrane protein</topology>
    </subcellularLocation>
</comment>
<dbReference type="PANTHER" id="PTHR10037">
    <property type="entry name" value="VOLTAGE-GATED CATION CHANNEL CALCIUM AND SODIUM"/>
    <property type="match status" value="1"/>
</dbReference>
<keyword evidence="3 8" id="KW-0812">Transmembrane</keyword>
<keyword evidence="6 8" id="KW-0472">Membrane</keyword>
<reference evidence="11 12" key="1">
    <citation type="journal article" date="2016" name="Genome Biol. Evol.">
        <title>Gene Family Evolution Reflects Adaptation to Soil Environmental Stressors in the Genome of the Collembolan Orchesella cincta.</title>
        <authorList>
            <person name="Faddeeva-Vakhrusheva A."/>
            <person name="Derks M.F."/>
            <person name="Anvar S.Y."/>
            <person name="Agamennone V."/>
            <person name="Suring W."/>
            <person name="Smit S."/>
            <person name="van Straalen N.M."/>
            <person name="Roelofs D."/>
        </authorList>
    </citation>
    <scope>NUCLEOTIDE SEQUENCE [LARGE SCALE GENOMIC DNA]</scope>
    <source>
        <tissue evidence="11">Mixed pool</tissue>
    </source>
</reference>
<dbReference type="OMA" id="YHVLVGF"/>
<dbReference type="Gene3D" id="2.60.120.10">
    <property type="entry name" value="Jelly Rolls"/>
    <property type="match status" value="1"/>
</dbReference>
<proteinExistence type="predicted"/>
<name>A0A1D2M5F6_ORCCI</name>
<dbReference type="Proteomes" id="UP000094527">
    <property type="component" value="Unassembled WGS sequence"/>
</dbReference>
<dbReference type="SUPFAM" id="SSF81324">
    <property type="entry name" value="Voltage-gated potassium channels"/>
    <property type="match status" value="1"/>
</dbReference>
<feature type="transmembrane region" description="Helical" evidence="8">
    <location>
        <begin position="234"/>
        <end position="256"/>
    </location>
</feature>
<feature type="transmembrane region" description="Helical" evidence="8">
    <location>
        <begin position="307"/>
        <end position="328"/>
    </location>
</feature>
<dbReference type="CDD" id="cd00038">
    <property type="entry name" value="CAP_ED"/>
    <property type="match status" value="1"/>
</dbReference>
<evidence type="ECO:0000256" key="2">
    <source>
        <dbReference type="ARBA" id="ARBA00022448"/>
    </source>
</evidence>
<evidence type="ECO:0000313" key="11">
    <source>
        <dbReference type="EMBL" id="ODM88203.1"/>
    </source>
</evidence>
<evidence type="ECO:0000256" key="9">
    <source>
        <dbReference type="SAM" id="SignalP"/>
    </source>
</evidence>
<feature type="domain" description="Cyclic nucleotide-binding" evidence="10">
    <location>
        <begin position="524"/>
        <end position="613"/>
    </location>
</feature>
<feature type="transmembrane region" description="Helical" evidence="8">
    <location>
        <begin position="276"/>
        <end position="295"/>
    </location>
</feature>
<evidence type="ECO:0000256" key="7">
    <source>
        <dbReference type="SAM" id="MobiDB-lite"/>
    </source>
</evidence>
<dbReference type="GO" id="GO:0001518">
    <property type="term" value="C:voltage-gated sodium channel complex"/>
    <property type="evidence" value="ECO:0007669"/>
    <property type="project" value="TreeGrafter"/>
</dbReference>
<sequence>ILLQTAGIVLLTLCVNGTTTKKLLEVLKLTEISPGRMEEMKNALKTINVSHKKALIMLRHDRFLSDANWTYVSEHTKIDDPYRNKIVADKSMPMQSSIVSIGPENVINECPGCHTFVPNQPTNEELKLMTEEARLRVIKAMKISFWAHFERGVLTEEAVQILAGTAETISDRVLYMIHARDLKKYWTIRGVFPWLRECIINHGGGKELEEAEVLPPKPKAVWKQRFWWLATRSWFDHLMTFLVLLNMVPAITQLVVESNYPICTPDYMKFFYTMTAANQAFALIYLLEFLVKIIGRGCSDYWSSKWNLLDFIVLIITFVDVALVAVFGCNDNSGSGALNFIKIFRIVRIFRGLKLLKNLIPAIMTGINGRINTQLFLGYDVALGYICACDDVLKFLPHMIDNKRVLHKIRSSVEKERLEAVREMGILQKNHPGIAIAVKTRHASRSVLNHMKSTLNELRVDGLLDEKENDLLTIVLEERMKRLWNSPSYIAPPAPEVLLANLNWLYGHDELRDHIFKNATLLQYEVNDVIASTGDPPQGIYVIVSGMIRIDYEPLPDIVEDRAAYGVIPVMEIFKSLDFDKKITDYFSSGTVIGEASCLTGRLRAASVICETEGVSAYHIPLSVMKEALETFTDHFDSLEERLWRACGMRRAANYLTTLSSYHTIPKEKLEMLLERSCVPIGPEFETIRIPPYIQDVVVIEGMAKSADTGELFIAPAVIPKSCTKIRMPDNPKTSNRVLVFLQEDKKPDEDDEDALARCLIAANKQRRHSMPEEKLTDDEKPVAAPMSIKKQRRLSVAVNFGVRQKGKRSSINGIRRSSVYTTGSSIGTVETGQSERVLRRNVRRKSTAEAGINEEKK</sequence>
<dbReference type="SUPFAM" id="SSF51206">
    <property type="entry name" value="cAMP-binding domain-like"/>
    <property type="match status" value="1"/>
</dbReference>
<evidence type="ECO:0000259" key="10">
    <source>
        <dbReference type="PROSITE" id="PS50042"/>
    </source>
</evidence>
<evidence type="ECO:0000256" key="1">
    <source>
        <dbReference type="ARBA" id="ARBA00004141"/>
    </source>
</evidence>
<dbReference type="OrthoDB" id="441412at2759"/>
<feature type="region of interest" description="Disordered" evidence="7">
    <location>
        <begin position="825"/>
        <end position="858"/>
    </location>
</feature>
<keyword evidence="2" id="KW-0813">Transport</keyword>
<comment type="caution">
    <text evidence="11">The sequence shown here is derived from an EMBL/GenBank/DDBJ whole genome shotgun (WGS) entry which is preliminary data.</text>
</comment>
<dbReference type="Gene3D" id="1.20.120.350">
    <property type="entry name" value="Voltage-gated potassium channels. Chain C"/>
    <property type="match status" value="1"/>
</dbReference>
<dbReference type="InterPro" id="IPR005821">
    <property type="entry name" value="Ion_trans_dom"/>
</dbReference>
<dbReference type="Pfam" id="PF00520">
    <property type="entry name" value="Ion_trans"/>
    <property type="match status" value="1"/>
</dbReference>
<dbReference type="InterPro" id="IPR014710">
    <property type="entry name" value="RmlC-like_jellyroll"/>
</dbReference>
<dbReference type="EMBL" id="LJIJ01003971">
    <property type="protein sequence ID" value="ODM88203.1"/>
    <property type="molecule type" value="Genomic_DNA"/>
</dbReference>
<dbReference type="InterPro" id="IPR043203">
    <property type="entry name" value="VGCC_Ca_Na"/>
</dbReference>
<accession>A0A1D2M5F6</accession>
<evidence type="ECO:0000256" key="5">
    <source>
        <dbReference type="ARBA" id="ARBA00023065"/>
    </source>
</evidence>
<keyword evidence="5" id="KW-0406">Ion transport</keyword>
<dbReference type="InterPro" id="IPR027359">
    <property type="entry name" value="Volt_channel_dom_sf"/>
</dbReference>